<comment type="caution">
    <text evidence="1">The sequence shown here is derived from an EMBL/GenBank/DDBJ whole genome shotgun (WGS) entry which is preliminary data.</text>
</comment>
<sequence length="90" mass="10346">LTGNWKSPGGDVKMFTASDRKFVFKWQGSKKKKIEIVKDHDDDLLSRLKNNAHEENKANMTRENNDPNEYYVLCAATSLPLPSPTYSERE</sequence>
<reference evidence="1" key="1">
    <citation type="submission" date="2020-04" db="EMBL/GenBank/DDBJ databases">
        <authorList>
            <person name="Alioto T."/>
            <person name="Alioto T."/>
            <person name="Gomez Garrido J."/>
        </authorList>
    </citation>
    <scope>NUCLEOTIDE SEQUENCE</scope>
    <source>
        <strain evidence="1">A484AB</strain>
    </source>
</reference>
<keyword evidence="2" id="KW-1185">Reference proteome</keyword>
<proteinExistence type="predicted"/>
<dbReference type="EMBL" id="CACRXK020045779">
    <property type="protein sequence ID" value="CAB4046102.1"/>
    <property type="molecule type" value="Genomic_DNA"/>
</dbReference>
<name>A0A7D9MH85_PARCT</name>
<accession>A0A7D9MH85</accession>
<feature type="non-terminal residue" evidence="1">
    <location>
        <position position="1"/>
    </location>
</feature>
<protein>
    <submittedName>
        <fullName evidence="1">Uncharacterized protein</fullName>
    </submittedName>
</protein>
<evidence type="ECO:0000313" key="1">
    <source>
        <dbReference type="EMBL" id="CAB4046102.1"/>
    </source>
</evidence>
<gene>
    <name evidence="1" type="ORF">PACLA_8A030355</name>
</gene>
<organism evidence="1 2">
    <name type="scientific">Paramuricea clavata</name>
    <name type="common">Red gorgonian</name>
    <name type="synonym">Violescent sea-whip</name>
    <dbReference type="NCBI Taxonomy" id="317549"/>
    <lineage>
        <taxon>Eukaryota</taxon>
        <taxon>Metazoa</taxon>
        <taxon>Cnidaria</taxon>
        <taxon>Anthozoa</taxon>
        <taxon>Octocorallia</taxon>
        <taxon>Malacalcyonacea</taxon>
        <taxon>Plexauridae</taxon>
        <taxon>Paramuricea</taxon>
    </lineage>
</organism>
<dbReference type="Proteomes" id="UP001152795">
    <property type="component" value="Unassembled WGS sequence"/>
</dbReference>
<dbReference type="AlphaFoldDB" id="A0A7D9MH85"/>
<evidence type="ECO:0000313" key="2">
    <source>
        <dbReference type="Proteomes" id="UP001152795"/>
    </source>
</evidence>